<feature type="coiled-coil region" evidence="4">
    <location>
        <begin position="832"/>
        <end position="859"/>
    </location>
</feature>
<gene>
    <name evidence="7 8" type="primary">LOC108564988</name>
</gene>
<feature type="repeat" description="ANK" evidence="3">
    <location>
        <begin position="221"/>
        <end position="253"/>
    </location>
</feature>
<keyword evidence="1" id="KW-0677">Repeat</keyword>
<feature type="repeat" description="ANK" evidence="3">
    <location>
        <begin position="188"/>
        <end position="220"/>
    </location>
</feature>
<feature type="compositionally biased region" description="Basic residues" evidence="5">
    <location>
        <begin position="1123"/>
        <end position="1133"/>
    </location>
</feature>
<organism evidence="6 8">
    <name type="scientific">Nicrophorus vespilloides</name>
    <name type="common">Boreal carrion beetle</name>
    <dbReference type="NCBI Taxonomy" id="110193"/>
    <lineage>
        <taxon>Eukaryota</taxon>
        <taxon>Metazoa</taxon>
        <taxon>Ecdysozoa</taxon>
        <taxon>Arthropoda</taxon>
        <taxon>Hexapoda</taxon>
        <taxon>Insecta</taxon>
        <taxon>Pterygota</taxon>
        <taxon>Neoptera</taxon>
        <taxon>Endopterygota</taxon>
        <taxon>Coleoptera</taxon>
        <taxon>Polyphaga</taxon>
        <taxon>Staphyliniformia</taxon>
        <taxon>Silphidae</taxon>
        <taxon>Nicrophorinae</taxon>
        <taxon>Nicrophorus</taxon>
    </lineage>
</organism>
<feature type="repeat" description="ANK" evidence="3">
    <location>
        <begin position="121"/>
        <end position="153"/>
    </location>
</feature>
<keyword evidence="2 3" id="KW-0040">ANK repeat</keyword>
<feature type="region of interest" description="Disordered" evidence="5">
    <location>
        <begin position="378"/>
        <end position="398"/>
    </location>
</feature>
<evidence type="ECO:0000256" key="3">
    <source>
        <dbReference type="PROSITE-ProRule" id="PRU00023"/>
    </source>
</evidence>
<evidence type="ECO:0000313" key="7">
    <source>
        <dbReference type="RefSeq" id="XP_017779702.1"/>
    </source>
</evidence>
<dbReference type="Proteomes" id="UP000695000">
    <property type="component" value="Unplaced"/>
</dbReference>
<feature type="compositionally biased region" description="Basic and acidic residues" evidence="5">
    <location>
        <begin position="1089"/>
        <end position="1100"/>
    </location>
</feature>
<name>A0ABM1MYQ3_NICVS</name>
<dbReference type="GeneID" id="108564988"/>
<evidence type="ECO:0000256" key="5">
    <source>
        <dbReference type="SAM" id="MobiDB-lite"/>
    </source>
</evidence>
<feature type="repeat" description="ANK" evidence="3">
    <location>
        <begin position="13"/>
        <end position="45"/>
    </location>
</feature>
<evidence type="ECO:0000256" key="4">
    <source>
        <dbReference type="SAM" id="Coils"/>
    </source>
</evidence>
<feature type="coiled-coil region" evidence="4">
    <location>
        <begin position="544"/>
        <end position="634"/>
    </location>
</feature>
<dbReference type="InterPro" id="IPR002110">
    <property type="entry name" value="Ankyrin_rpt"/>
</dbReference>
<evidence type="ECO:0000313" key="6">
    <source>
        <dbReference type="Proteomes" id="UP000695000"/>
    </source>
</evidence>
<protein>
    <submittedName>
        <fullName evidence="7 8">Ankyrin repeat domain-containing protein 12</fullName>
    </submittedName>
</protein>
<proteinExistence type="predicted"/>
<accession>A0ABM1MYQ3</accession>
<evidence type="ECO:0000256" key="1">
    <source>
        <dbReference type="ARBA" id="ARBA00022737"/>
    </source>
</evidence>
<dbReference type="Gene3D" id="1.25.40.20">
    <property type="entry name" value="Ankyrin repeat-containing domain"/>
    <property type="match status" value="3"/>
</dbReference>
<feature type="coiled-coil region" evidence="4">
    <location>
        <begin position="477"/>
        <end position="504"/>
    </location>
</feature>
<reference evidence="7 8" key="1">
    <citation type="submission" date="2025-05" db="UniProtKB">
        <authorList>
            <consortium name="RefSeq"/>
        </authorList>
    </citation>
    <scope>IDENTIFICATION</scope>
    <source>
        <tissue evidence="7 8">Whole Larva</tissue>
    </source>
</reference>
<keyword evidence="6" id="KW-1185">Reference proteome</keyword>
<feature type="compositionally biased region" description="Basic and acidic residues" evidence="5">
    <location>
        <begin position="462"/>
        <end position="475"/>
    </location>
</feature>
<feature type="region of interest" description="Disordered" evidence="5">
    <location>
        <begin position="438"/>
        <end position="475"/>
    </location>
</feature>
<feature type="repeat" description="ANK" evidence="3">
    <location>
        <begin position="288"/>
        <end position="320"/>
    </location>
</feature>
<feature type="region of interest" description="Disordered" evidence="5">
    <location>
        <begin position="1031"/>
        <end position="1242"/>
    </location>
</feature>
<feature type="compositionally biased region" description="Basic residues" evidence="5">
    <location>
        <begin position="1064"/>
        <end position="1076"/>
    </location>
</feature>
<dbReference type="RefSeq" id="XP_017779703.1">
    <property type="nucleotide sequence ID" value="XM_017924214.1"/>
</dbReference>
<sequence>MAAPDLVDGRDEDGFTPLHLAVIAGNMPLVTFLLASNADVNAVDAEKHTVVHWATVCGETEALRAVLAAGAPVSTPDVHGGYPLHYAAQMCGGEKDHHLGHQVLQTLLGHEEIIISVEDGDGRQPLLWAASAGSSRAMLALIRAGSEVEASDKDGLTALHCAASRGHTDCLDTLLTLCGASVDVIDSNGCTALHYAVTLGHADSTSLLLAHGANSNRQDRKGRSPAHCGCAKGQFETVKMLGSHGANLWLRNARGDLPLHEAAASGRRDLVKWLLEQRPSQVNARNNDGRCPLHLAAINDNSDMCKILLDSGAIVNPVLRTSKNAFMTPLDCAMQRGFRSTAKYLQLQGGLPASKIPNPAPQPTSGVSLHIRDDITFWGDTSGSEDEKTEGKRKKRSIKRKVAYKYERKPEESEKSETKSPKEKLIYNNEVKILGHSQTFNFSDSKTSESRPKSTIPHKRKEKVDTPDPRRKEETKLPNINDNIKEIESLAQTIEQKAKNICKEVTIMESNISDFKPDIQSLTSVEESPVQNLVVEASVHPPPKDTYKEVIQSLQEELTILRNEIKTLKSIPQEQHESANTDLQELKKNIEDIKKSLLTKPNDNNLNESSEQHLKQLKDEIEMLKSTIKDNTTKLTDYSRNANIQTGSNSTDLKVAADVETKVEDKKNIQESSAVLDTIEIVDELVDKVVVHELLKESKEEKLDDNNVIDQIKSLVSQLDENSEQILLNTLNQIKNSDKINDQIEAQVEDSSETVINLKEDNEKKLFQQIQTLANQLGENAENMFLNTIKYLQSGENNNDKIQVVKESVIADNEDVVDQTVSEDKTRKDVDSKRLEEDHAKIEEEIKKMEEENKIKSISLETLTKLIAATTSRNVTELQKNAFKELEILELTYDKNKLLLESLKTEISDVVNDKLFKITSEEICKQIEGQSEAVFKKEIDENIKTIVLDNLQQIKNAGVESLKIADPTKIENIQLEIMEQIKDESVTNMVEEAIKTMQKNKAKEPFGEEVSNDKISLETFNNLIEKVEETVEADKKTEVESKRQKDEDLEKGIADADSSEKNNRFLKSKKRGHHLHIPRDLPDSSVDAKSSEEDRSHSDESSSISASKRKHKSFTILEEVTRLPKRKNNRKTRPRSEEKSPQKTRIPTPLNNERAKSNLESRIPVLPELQDNKYKTKSESNLARDYSDNEEASEEERSQTRKKKVKRRKARGSKNAGSDYESSNLIDSGFEPSPRSSRIPKWKNVSERGVNMTSVTQSIQGNIRRYHLERKIFQHLLDLKRLQIRSGQHNEAMLVKRAIDTYHKSCASTVGAGQYVPKDFSFKSFEQFLYESLRKIQKTSAPEYLKGLPENVVEHPLLCTQSTNRCMHATHAYTGVPCAAYLPKMDHHSIPKIGFNSCKPQSTFLPDINGKKAVTLELCHGNDKQVISLPTDRLDQNKRYYVTFTVKGQPESSAKDGEEGHRHSKSV</sequence>
<dbReference type="InterPro" id="IPR036770">
    <property type="entry name" value="Ankyrin_rpt-contain_sf"/>
</dbReference>
<feature type="compositionally biased region" description="Basic residues" evidence="5">
    <location>
        <begin position="1200"/>
        <end position="1212"/>
    </location>
</feature>
<dbReference type="SMART" id="SM00248">
    <property type="entry name" value="ANK"/>
    <property type="match status" value="10"/>
</dbReference>
<dbReference type="PANTHER" id="PTHR24198:SF165">
    <property type="entry name" value="ANKYRIN REPEAT-CONTAINING PROTEIN-RELATED"/>
    <property type="match status" value="1"/>
</dbReference>
<dbReference type="PROSITE" id="PS50088">
    <property type="entry name" value="ANK_REPEAT"/>
    <property type="match status" value="7"/>
</dbReference>
<feature type="compositionally biased region" description="Basic and acidic residues" evidence="5">
    <location>
        <begin position="1031"/>
        <end position="1063"/>
    </location>
</feature>
<keyword evidence="4" id="KW-0175">Coiled coil</keyword>
<dbReference type="SUPFAM" id="SSF48403">
    <property type="entry name" value="Ankyrin repeat"/>
    <property type="match status" value="1"/>
</dbReference>
<evidence type="ECO:0000256" key="2">
    <source>
        <dbReference type="ARBA" id="ARBA00023043"/>
    </source>
</evidence>
<feature type="repeat" description="ANK" evidence="3">
    <location>
        <begin position="254"/>
        <end position="276"/>
    </location>
</feature>
<dbReference type="RefSeq" id="XP_017779702.1">
    <property type="nucleotide sequence ID" value="XM_017924213.1"/>
</dbReference>
<dbReference type="PROSITE" id="PS50297">
    <property type="entry name" value="ANK_REP_REGION"/>
    <property type="match status" value="6"/>
</dbReference>
<dbReference type="PANTHER" id="PTHR24198">
    <property type="entry name" value="ANKYRIN REPEAT AND PROTEIN KINASE DOMAIN-CONTAINING PROTEIN"/>
    <property type="match status" value="1"/>
</dbReference>
<evidence type="ECO:0000313" key="8">
    <source>
        <dbReference type="RefSeq" id="XP_017779703.1"/>
    </source>
</evidence>
<feature type="repeat" description="ANK" evidence="3">
    <location>
        <begin position="154"/>
        <end position="187"/>
    </location>
</feature>
<dbReference type="Pfam" id="PF12796">
    <property type="entry name" value="Ank_2"/>
    <property type="match status" value="3"/>
</dbReference>